<evidence type="ECO:0000313" key="3">
    <source>
        <dbReference type="EMBL" id="MFD1530703.1"/>
    </source>
</evidence>
<keyword evidence="2" id="KW-1133">Transmembrane helix</keyword>
<gene>
    <name evidence="3" type="ORF">ACFSCY_14745</name>
</gene>
<dbReference type="EMBL" id="JBHUCP010000009">
    <property type="protein sequence ID" value="MFD1530703.1"/>
    <property type="molecule type" value="Genomic_DNA"/>
</dbReference>
<keyword evidence="2" id="KW-0472">Membrane</keyword>
<organism evidence="3 4">
    <name type="scientific">Pseudonocardia aurantiaca</name>
    <dbReference type="NCBI Taxonomy" id="75290"/>
    <lineage>
        <taxon>Bacteria</taxon>
        <taxon>Bacillati</taxon>
        <taxon>Actinomycetota</taxon>
        <taxon>Actinomycetes</taxon>
        <taxon>Pseudonocardiales</taxon>
        <taxon>Pseudonocardiaceae</taxon>
        <taxon>Pseudonocardia</taxon>
    </lineage>
</organism>
<feature type="transmembrane region" description="Helical" evidence="2">
    <location>
        <begin position="216"/>
        <end position="236"/>
    </location>
</feature>
<keyword evidence="2" id="KW-0812">Transmembrane</keyword>
<keyword evidence="4" id="KW-1185">Reference proteome</keyword>
<feature type="transmembrane region" description="Helical" evidence="2">
    <location>
        <begin position="136"/>
        <end position="156"/>
    </location>
</feature>
<accession>A0ABW4FJ99</accession>
<feature type="transmembrane region" description="Helical" evidence="2">
    <location>
        <begin position="256"/>
        <end position="280"/>
    </location>
</feature>
<dbReference type="Proteomes" id="UP001597145">
    <property type="component" value="Unassembled WGS sequence"/>
</dbReference>
<feature type="compositionally biased region" description="Low complexity" evidence="1">
    <location>
        <begin position="65"/>
        <end position="91"/>
    </location>
</feature>
<sequence>MIATLASGAATANPGDLVTYGPLLVAIPVAVTAGLVSFLSPCCLPLLPGYLAYVTGSAGADAHHSQSTSTTDVQTTAGSTTGTSTTAAATATRVRRVPSRTMLGTGLFVLGFAAVFTSYGAAFGAVGSTLLEHQVVVVRVLGVLTIGLGLMFAGLLSRIPLAGRAWRVGYRPPVGVAGAPLLGVLFGVGWTPCIGPTLAAVLALSTSTAGAGRGAALSFAYSVGLGVPFLLAALGVQRAFAVFELARRHARTVMRVGGLLLVLVGVLQVTGAWSTLIYHLQSLVANWQSPL</sequence>
<protein>
    <submittedName>
        <fullName evidence="3">Cytochrome c biogenesis CcdA family protein</fullName>
    </submittedName>
</protein>
<evidence type="ECO:0000256" key="1">
    <source>
        <dbReference type="SAM" id="MobiDB-lite"/>
    </source>
</evidence>
<feature type="transmembrane region" description="Helical" evidence="2">
    <location>
        <begin position="177"/>
        <end position="204"/>
    </location>
</feature>
<feature type="transmembrane region" description="Helical" evidence="2">
    <location>
        <begin position="103"/>
        <end position="124"/>
    </location>
</feature>
<comment type="caution">
    <text evidence="3">The sequence shown here is derived from an EMBL/GenBank/DDBJ whole genome shotgun (WGS) entry which is preliminary data.</text>
</comment>
<feature type="transmembrane region" description="Helical" evidence="2">
    <location>
        <begin position="24"/>
        <end position="47"/>
    </location>
</feature>
<proteinExistence type="predicted"/>
<dbReference type="RefSeq" id="WP_343970359.1">
    <property type="nucleotide sequence ID" value="NZ_BAAAJG010000002.1"/>
</dbReference>
<evidence type="ECO:0000313" key="4">
    <source>
        <dbReference type="Proteomes" id="UP001597145"/>
    </source>
</evidence>
<dbReference type="PANTHER" id="PTHR31272">
    <property type="entry name" value="CYTOCHROME C-TYPE BIOGENESIS PROTEIN HI_1454-RELATED"/>
    <property type="match status" value="1"/>
</dbReference>
<dbReference type="InterPro" id="IPR051790">
    <property type="entry name" value="Cytochrome_c-biogenesis_DsbD"/>
</dbReference>
<evidence type="ECO:0000256" key="2">
    <source>
        <dbReference type="SAM" id="Phobius"/>
    </source>
</evidence>
<dbReference type="PANTHER" id="PTHR31272:SF4">
    <property type="entry name" value="CYTOCHROME C-TYPE BIOGENESIS PROTEIN HI_1454-RELATED"/>
    <property type="match status" value="1"/>
</dbReference>
<reference evidence="4" key="1">
    <citation type="journal article" date="2019" name="Int. J. Syst. Evol. Microbiol.">
        <title>The Global Catalogue of Microorganisms (GCM) 10K type strain sequencing project: providing services to taxonomists for standard genome sequencing and annotation.</title>
        <authorList>
            <consortium name="The Broad Institute Genomics Platform"/>
            <consortium name="The Broad Institute Genome Sequencing Center for Infectious Disease"/>
            <person name="Wu L."/>
            <person name="Ma J."/>
        </authorList>
    </citation>
    <scope>NUCLEOTIDE SEQUENCE [LARGE SCALE GENOMIC DNA]</scope>
    <source>
        <strain evidence="4">JCM 12165</strain>
    </source>
</reference>
<feature type="region of interest" description="Disordered" evidence="1">
    <location>
        <begin position="64"/>
        <end position="91"/>
    </location>
</feature>
<name>A0ABW4FJ99_9PSEU</name>